<accession>A0A7I8K1U4</accession>
<evidence type="ECO:0000256" key="1">
    <source>
        <dbReference type="ARBA" id="ARBA00023242"/>
    </source>
</evidence>
<sequence>MGETQSFCFRRKRESPVDVLDWVRDAAKRPCSLSTVTMRPDQTKSNCHVVEEPPFSLALQFREAMYAKLFYPSRIDDTVSQKRQKMNPSMYDDDPEISSRTSGNLRCSKRILSEEETTLASCSEGFIDPDDGPEKDLMEYGSKGTDDNQRHSRLRALSRIAGIRSAKDRKHIRIGPEYQVQIPEWSSRASSNSDDPNAEKFLGKRLWPPGRPEQKSTPVRDPLGQGGLGTCCCARRGCMECARFHVAEKRIHLKRELGSAFYGLGFDHMGEEVSLAWTAEEEEEFMAVARLSPPSPKMDFWDRLFLCFASKTRQVLVSYYFNVFILRRSRYQNRRPPKGAAVMTTTTAAAARGLA</sequence>
<feature type="region of interest" description="Disordered" evidence="2">
    <location>
        <begin position="184"/>
        <end position="221"/>
    </location>
</feature>
<proteinExistence type="predicted"/>
<dbReference type="EMBL" id="LR746265">
    <property type="protein sequence ID" value="CAA7390774.1"/>
    <property type="molecule type" value="Genomic_DNA"/>
</dbReference>
<evidence type="ECO:0000313" key="5">
    <source>
        <dbReference type="Proteomes" id="UP000663760"/>
    </source>
</evidence>
<dbReference type="Pfam" id="PF01448">
    <property type="entry name" value="ELM2"/>
    <property type="match status" value="1"/>
</dbReference>
<feature type="region of interest" description="Disordered" evidence="2">
    <location>
        <begin position="80"/>
        <end position="102"/>
    </location>
</feature>
<dbReference type="OrthoDB" id="1938591at2759"/>
<keyword evidence="5" id="KW-1185">Reference proteome</keyword>
<evidence type="ECO:0000256" key="2">
    <source>
        <dbReference type="SAM" id="MobiDB-lite"/>
    </source>
</evidence>
<reference evidence="4" key="1">
    <citation type="submission" date="2020-02" db="EMBL/GenBank/DDBJ databases">
        <authorList>
            <person name="Scholz U."/>
            <person name="Mascher M."/>
            <person name="Fiebig A."/>
        </authorList>
    </citation>
    <scope>NUCLEOTIDE SEQUENCE</scope>
</reference>
<dbReference type="PANTHER" id="PTHR46872">
    <property type="entry name" value="DNA BINDING PROTEIN"/>
    <property type="match status" value="1"/>
</dbReference>
<dbReference type="PANTHER" id="PTHR46872:SF10">
    <property type="entry name" value="MYB-LIKE DOMAIN-CONTAINING PROTEIN"/>
    <property type="match status" value="1"/>
</dbReference>
<protein>
    <recommendedName>
        <fullName evidence="3">ELM2 domain-containing protein</fullName>
    </recommendedName>
</protein>
<keyword evidence="1" id="KW-0539">Nucleus</keyword>
<feature type="compositionally biased region" description="Basic and acidic residues" evidence="2">
    <location>
        <begin position="132"/>
        <end position="150"/>
    </location>
</feature>
<evidence type="ECO:0000259" key="3">
    <source>
        <dbReference type="PROSITE" id="PS51156"/>
    </source>
</evidence>
<feature type="region of interest" description="Disordered" evidence="2">
    <location>
        <begin position="121"/>
        <end position="152"/>
    </location>
</feature>
<gene>
    <name evidence="4" type="ORF">SI8410_02002202</name>
</gene>
<name>A0A7I8K1U4_SPIIN</name>
<dbReference type="InterPro" id="IPR000949">
    <property type="entry name" value="ELM2_dom"/>
</dbReference>
<dbReference type="PROSITE" id="PS51156">
    <property type="entry name" value="ELM2"/>
    <property type="match status" value="1"/>
</dbReference>
<evidence type="ECO:0000313" key="4">
    <source>
        <dbReference type="EMBL" id="CAA7390774.1"/>
    </source>
</evidence>
<organism evidence="4 5">
    <name type="scientific">Spirodela intermedia</name>
    <name type="common">Intermediate duckweed</name>
    <dbReference type="NCBI Taxonomy" id="51605"/>
    <lineage>
        <taxon>Eukaryota</taxon>
        <taxon>Viridiplantae</taxon>
        <taxon>Streptophyta</taxon>
        <taxon>Embryophyta</taxon>
        <taxon>Tracheophyta</taxon>
        <taxon>Spermatophyta</taxon>
        <taxon>Magnoliopsida</taxon>
        <taxon>Liliopsida</taxon>
        <taxon>Araceae</taxon>
        <taxon>Lemnoideae</taxon>
        <taxon>Spirodela</taxon>
    </lineage>
</organism>
<dbReference type="Proteomes" id="UP000663760">
    <property type="component" value="Chromosome 2"/>
</dbReference>
<feature type="domain" description="ELM2" evidence="3">
    <location>
        <begin position="170"/>
        <end position="355"/>
    </location>
</feature>
<dbReference type="AlphaFoldDB" id="A0A7I8K1U4"/>